<protein>
    <submittedName>
        <fullName evidence="1">Uncharacterized protein</fullName>
    </submittedName>
</protein>
<reference evidence="1 2" key="1">
    <citation type="journal article" date="2018" name="Front. Plant Sci.">
        <title>Red Clover (Trifolium pratense) and Zigzag Clover (T. medium) - A Picture of Genomic Similarities and Differences.</title>
        <authorList>
            <person name="Dluhosova J."/>
            <person name="Istvanek J."/>
            <person name="Nedelnik J."/>
            <person name="Repkova J."/>
        </authorList>
    </citation>
    <scope>NUCLEOTIDE SEQUENCE [LARGE SCALE GENOMIC DNA]</scope>
    <source>
        <strain evidence="2">cv. 10/8</strain>
        <tissue evidence="1">Leaf</tissue>
    </source>
</reference>
<accession>A0A392W2U9</accession>
<evidence type="ECO:0000313" key="2">
    <source>
        <dbReference type="Proteomes" id="UP000265520"/>
    </source>
</evidence>
<comment type="caution">
    <text evidence="1">The sequence shown here is derived from an EMBL/GenBank/DDBJ whole genome shotgun (WGS) entry which is preliminary data.</text>
</comment>
<feature type="non-terminal residue" evidence="1">
    <location>
        <position position="1"/>
    </location>
</feature>
<name>A0A392W2U9_9FABA</name>
<keyword evidence="2" id="KW-1185">Reference proteome</keyword>
<dbReference type="Proteomes" id="UP000265520">
    <property type="component" value="Unassembled WGS sequence"/>
</dbReference>
<evidence type="ECO:0000313" key="1">
    <source>
        <dbReference type="EMBL" id="MCI93235.1"/>
    </source>
</evidence>
<organism evidence="1 2">
    <name type="scientific">Trifolium medium</name>
    <dbReference type="NCBI Taxonomy" id="97028"/>
    <lineage>
        <taxon>Eukaryota</taxon>
        <taxon>Viridiplantae</taxon>
        <taxon>Streptophyta</taxon>
        <taxon>Embryophyta</taxon>
        <taxon>Tracheophyta</taxon>
        <taxon>Spermatophyta</taxon>
        <taxon>Magnoliopsida</taxon>
        <taxon>eudicotyledons</taxon>
        <taxon>Gunneridae</taxon>
        <taxon>Pentapetalae</taxon>
        <taxon>rosids</taxon>
        <taxon>fabids</taxon>
        <taxon>Fabales</taxon>
        <taxon>Fabaceae</taxon>
        <taxon>Papilionoideae</taxon>
        <taxon>50 kb inversion clade</taxon>
        <taxon>NPAAA clade</taxon>
        <taxon>Hologalegina</taxon>
        <taxon>IRL clade</taxon>
        <taxon>Trifolieae</taxon>
        <taxon>Trifolium</taxon>
    </lineage>
</organism>
<dbReference type="AlphaFoldDB" id="A0A392W2U9"/>
<proteinExistence type="predicted"/>
<dbReference type="EMBL" id="LXQA011323659">
    <property type="protein sequence ID" value="MCI93235.1"/>
    <property type="molecule type" value="Genomic_DNA"/>
</dbReference>
<sequence length="60" mass="6791">EWRIVILPSLESSKLMLIYSPTLANDESWLNSPLLARVLDSTLALAHLASMLMFFASREK</sequence>